<protein>
    <recommendedName>
        <fullName evidence="1">Tyrosine specific protein phosphatases domain-containing protein</fullName>
    </recommendedName>
</protein>
<dbReference type="InterPro" id="IPR000073">
    <property type="entry name" value="AB_hydrolase_1"/>
</dbReference>
<dbReference type="KEGG" id="slb:AWJ20_3317"/>
<evidence type="ECO:0000313" key="3">
    <source>
        <dbReference type="Proteomes" id="UP000189580"/>
    </source>
</evidence>
<dbReference type="AlphaFoldDB" id="A0A167FTD9"/>
<dbReference type="PANTHER" id="PTHR10367:SF25">
    <property type="entry name" value="DUAL SPECIFICITY PHOSPHATASE CATALYTIC DOMAIN PROTEIN (AFU_ORTHOLOGUE AFUA_1G03540)"/>
    <property type="match status" value="1"/>
</dbReference>
<dbReference type="SUPFAM" id="SSF52799">
    <property type="entry name" value="(Phosphotyrosine protein) phosphatases II"/>
    <property type="match status" value="1"/>
</dbReference>
<dbReference type="GeneID" id="30035326"/>
<feature type="domain" description="Tyrosine specific protein phosphatases" evidence="1">
    <location>
        <begin position="324"/>
        <end position="391"/>
    </location>
</feature>
<dbReference type="PANTHER" id="PTHR10367">
    <property type="entry name" value="MRNA-CAPPING ENZYME"/>
    <property type="match status" value="1"/>
</dbReference>
<dbReference type="CDD" id="cd14502">
    <property type="entry name" value="RNA_5'-triphosphatase"/>
    <property type="match status" value="1"/>
</dbReference>
<dbReference type="InterPro" id="IPR029058">
    <property type="entry name" value="AB_hydrolase_fold"/>
</dbReference>
<dbReference type="InterPro" id="IPR029021">
    <property type="entry name" value="Prot-tyrosine_phosphatase-like"/>
</dbReference>
<dbReference type="SUPFAM" id="SSF53474">
    <property type="entry name" value="alpha/beta-Hydrolases"/>
    <property type="match status" value="1"/>
</dbReference>
<dbReference type="RefSeq" id="XP_018738156.1">
    <property type="nucleotide sequence ID" value="XM_018880327.1"/>
</dbReference>
<dbReference type="Gene3D" id="3.90.190.10">
    <property type="entry name" value="Protein tyrosine phosphatase superfamily"/>
    <property type="match status" value="1"/>
</dbReference>
<name>A0A167FTD9_9ASCO</name>
<evidence type="ECO:0000313" key="2">
    <source>
        <dbReference type="EMBL" id="ANB15679.1"/>
    </source>
</evidence>
<proteinExistence type="predicted"/>
<dbReference type="InterPro" id="IPR000387">
    <property type="entry name" value="Tyr_Pase_dom"/>
</dbReference>
<evidence type="ECO:0000259" key="1">
    <source>
        <dbReference type="PROSITE" id="PS50056"/>
    </source>
</evidence>
<dbReference type="InterPro" id="IPR051029">
    <property type="entry name" value="mRNA_Capping_Enz/RNA_Phosphat"/>
</dbReference>
<dbReference type="EMBL" id="CP014503">
    <property type="protein sequence ID" value="ANB15679.1"/>
    <property type="molecule type" value="Genomic_DNA"/>
</dbReference>
<dbReference type="InterPro" id="IPR016130">
    <property type="entry name" value="Tyr_Pase_AS"/>
</dbReference>
<dbReference type="FunFam" id="3.90.190.10:FF:000090">
    <property type="entry name" value="Dual specificity phosphatase catalytic domain protein"/>
    <property type="match status" value="1"/>
</dbReference>
<dbReference type="Pfam" id="PF00561">
    <property type="entry name" value="Abhydrolase_1"/>
    <property type="match status" value="1"/>
</dbReference>
<dbReference type="Gene3D" id="3.40.50.1820">
    <property type="entry name" value="alpha/beta hydrolase"/>
    <property type="match status" value="1"/>
</dbReference>
<sequence>MRAHSMDDRFAFASIDANTVTPDKQFILIGHSMGTSLAGRVALRYGPGRCKGVVAICPPSHVDPKMRSTRKSLAYIPEFVFNIFRAVDRSGGLTSHSVNRMVSPSVPPTHEIRTKQLRINLQVNTGPWMKTAYNFEPLTSREWGELNCPVFLIGSENDVVTPKNDVYDIFGWLNDKAKGGKNVIDPVILHDSGHAALIEKHHVLEGLISDFIIKHVNIKLSLGWQLAYLASKSDKWSLKNEAKWRKTLAVGEKIRGTRLRGMKTLRQNDLEHSPSILEKKYPDIYSIIDISREPPPYDPASFTRISYHKFPTVSKLPPTKKEVADFIEMVDTCMEEIKLRTQSADPPPDATLAVHCHYGFNRTGFFLCSYMVERLGYSINEAVEAFSISRPPGIKHPHFIDELYVRYEL</sequence>
<dbReference type="PROSITE" id="PS50056">
    <property type="entry name" value="TYR_PHOSPHATASE_2"/>
    <property type="match status" value="1"/>
</dbReference>
<keyword evidence="3" id="KW-1185">Reference proteome</keyword>
<dbReference type="Proteomes" id="UP000189580">
    <property type="component" value="Chromosome b"/>
</dbReference>
<dbReference type="GO" id="GO:0004484">
    <property type="term" value="F:mRNA guanylyltransferase activity"/>
    <property type="evidence" value="ECO:0007669"/>
    <property type="project" value="TreeGrafter"/>
</dbReference>
<dbReference type="OrthoDB" id="428974at2759"/>
<organism evidence="2 3">
    <name type="scientific">Sugiyamaella lignohabitans</name>
    <dbReference type="NCBI Taxonomy" id="796027"/>
    <lineage>
        <taxon>Eukaryota</taxon>
        <taxon>Fungi</taxon>
        <taxon>Dikarya</taxon>
        <taxon>Ascomycota</taxon>
        <taxon>Saccharomycotina</taxon>
        <taxon>Dipodascomycetes</taxon>
        <taxon>Dipodascales</taxon>
        <taxon>Trichomonascaceae</taxon>
        <taxon>Sugiyamaella</taxon>
    </lineage>
</organism>
<dbReference type="PROSITE" id="PS00383">
    <property type="entry name" value="TYR_PHOSPHATASE_1"/>
    <property type="match status" value="1"/>
</dbReference>
<gene>
    <name evidence="2" type="ORF">AWJ20_3317</name>
</gene>
<dbReference type="GO" id="GO:0006370">
    <property type="term" value="P:7-methylguanosine mRNA capping"/>
    <property type="evidence" value="ECO:0007669"/>
    <property type="project" value="TreeGrafter"/>
</dbReference>
<accession>A0A167FTD9</accession>
<reference evidence="2 3" key="1">
    <citation type="submission" date="2016-02" db="EMBL/GenBank/DDBJ databases">
        <title>Complete genome sequence and transcriptome regulation of the pentose utilising yeast Sugiyamaella lignohabitans.</title>
        <authorList>
            <person name="Bellasio M."/>
            <person name="Peymann A."/>
            <person name="Valli M."/>
            <person name="Sipitzky M."/>
            <person name="Graf A."/>
            <person name="Sauer M."/>
            <person name="Marx H."/>
            <person name="Mattanovich D."/>
        </authorList>
    </citation>
    <scope>NUCLEOTIDE SEQUENCE [LARGE SCALE GENOMIC DNA]</scope>
    <source>
        <strain evidence="2 3">CBS 10342</strain>
    </source>
</reference>